<keyword evidence="1" id="KW-0812">Transmembrane</keyword>
<keyword evidence="1" id="KW-1133">Transmembrane helix</keyword>
<evidence type="ECO:0000256" key="1">
    <source>
        <dbReference type="SAM" id="Phobius"/>
    </source>
</evidence>
<organism evidence="2 3">
    <name type="scientific">Prorocentrum cordatum</name>
    <dbReference type="NCBI Taxonomy" id="2364126"/>
    <lineage>
        <taxon>Eukaryota</taxon>
        <taxon>Sar</taxon>
        <taxon>Alveolata</taxon>
        <taxon>Dinophyceae</taxon>
        <taxon>Prorocentrales</taxon>
        <taxon>Prorocentraceae</taxon>
        <taxon>Prorocentrum</taxon>
    </lineage>
</organism>
<accession>A0ABN9R8V4</accession>
<comment type="caution">
    <text evidence="2">The sequence shown here is derived from an EMBL/GenBank/DDBJ whole genome shotgun (WGS) entry which is preliminary data.</text>
</comment>
<name>A0ABN9R8V4_9DINO</name>
<protein>
    <submittedName>
        <fullName evidence="2">Uncharacterized protein</fullName>
    </submittedName>
</protein>
<feature type="transmembrane region" description="Helical" evidence="1">
    <location>
        <begin position="48"/>
        <end position="67"/>
    </location>
</feature>
<proteinExistence type="predicted"/>
<dbReference type="Proteomes" id="UP001189429">
    <property type="component" value="Unassembled WGS sequence"/>
</dbReference>
<gene>
    <name evidence="2" type="ORF">PCOR1329_LOCUS18384</name>
</gene>
<dbReference type="EMBL" id="CAUYUJ010005777">
    <property type="protein sequence ID" value="CAK0814895.1"/>
    <property type="molecule type" value="Genomic_DNA"/>
</dbReference>
<reference evidence="2" key="1">
    <citation type="submission" date="2023-10" db="EMBL/GenBank/DDBJ databases">
        <authorList>
            <person name="Chen Y."/>
            <person name="Shah S."/>
            <person name="Dougan E. K."/>
            <person name="Thang M."/>
            <person name="Chan C."/>
        </authorList>
    </citation>
    <scope>NUCLEOTIDE SEQUENCE [LARGE SCALE GENOMIC DNA]</scope>
</reference>
<sequence length="132" mass="14877">MFSALLSYLDLIFLIGAWLSQWGSILTQASWAAEAHFERDAAAAPPFGYVTVFVGLVGVAVTNRLGARYRSRFMRRRDNCIAILSRGSARIRRCVSREVYVYAVRFVYHGEWPPPPAPVERQRASGQLPEES</sequence>
<evidence type="ECO:0000313" key="2">
    <source>
        <dbReference type="EMBL" id="CAK0814895.1"/>
    </source>
</evidence>
<keyword evidence="3" id="KW-1185">Reference proteome</keyword>
<evidence type="ECO:0000313" key="3">
    <source>
        <dbReference type="Proteomes" id="UP001189429"/>
    </source>
</evidence>
<keyword evidence="1" id="KW-0472">Membrane</keyword>